<dbReference type="GO" id="GO:0016020">
    <property type="term" value="C:membrane"/>
    <property type="evidence" value="ECO:0007669"/>
    <property type="project" value="UniProtKB-SubCell"/>
</dbReference>
<proteinExistence type="predicted"/>
<feature type="compositionally biased region" description="Polar residues" evidence="2">
    <location>
        <begin position="77"/>
        <end position="94"/>
    </location>
</feature>
<feature type="region of interest" description="Disordered" evidence="2">
    <location>
        <begin position="71"/>
        <end position="96"/>
    </location>
</feature>
<dbReference type="InterPro" id="IPR036719">
    <property type="entry name" value="Neuro-gated_channel_TM_sf"/>
</dbReference>
<keyword evidence="5" id="KW-1185">Reference proteome</keyword>
<evidence type="ECO:0000313" key="4">
    <source>
        <dbReference type="EMBL" id="GMI07380.1"/>
    </source>
</evidence>
<dbReference type="OrthoDB" id="5975154at2759"/>
<dbReference type="GO" id="GO:0005230">
    <property type="term" value="F:extracellular ligand-gated monoatomic ion channel activity"/>
    <property type="evidence" value="ECO:0007669"/>
    <property type="project" value="InterPro"/>
</dbReference>
<dbReference type="SUPFAM" id="SSF90112">
    <property type="entry name" value="Neurotransmitter-gated ion-channel transmembrane pore"/>
    <property type="match status" value="1"/>
</dbReference>
<feature type="transmembrane region" description="Helical" evidence="3">
    <location>
        <begin position="628"/>
        <end position="645"/>
    </location>
</feature>
<feature type="region of interest" description="Disordered" evidence="2">
    <location>
        <begin position="1"/>
        <end position="53"/>
    </location>
</feature>
<comment type="subcellular location">
    <subcellularLocation>
        <location evidence="1">Membrane</location>
        <topology evidence="1">Multi-pass membrane protein</topology>
    </subcellularLocation>
</comment>
<dbReference type="EMBL" id="BRXW01000112">
    <property type="protein sequence ID" value="GMI07380.1"/>
    <property type="molecule type" value="Genomic_DNA"/>
</dbReference>
<dbReference type="InterPro" id="IPR036734">
    <property type="entry name" value="Neur_chan_lig-bd_sf"/>
</dbReference>
<keyword evidence="3" id="KW-0812">Transmembrane</keyword>
<feature type="compositionally biased region" description="Basic and acidic residues" evidence="2">
    <location>
        <begin position="232"/>
        <end position="250"/>
    </location>
</feature>
<comment type="caution">
    <text evidence="4">The sequence shown here is derived from an EMBL/GenBank/DDBJ whole genome shotgun (WGS) entry which is preliminary data.</text>
</comment>
<reference evidence="5" key="1">
    <citation type="journal article" date="2023" name="Commun. Biol.">
        <title>Genome analysis of Parmales, the sister group of diatoms, reveals the evolutionary specialization of diatoms from phago-mixotrophs to photoautotrophs.</title>
        <authorList>
            <person name="Ban H."/>
            <person name="Sato S."/>
            <person name="Yoshikawa S."/>
            <person name="Yamada K."/>
            <person name="Nakamura Y."/>
            <person name="Ichinomiya M."/>
            <person name="Sato N."/>
            <person name="Blanc-Mathieu R."/>
            <person name="Endo H."/>
            <person name="Kuwata A."/>
            <person name="Ogata H."/>
        </authorList>
    </citation>
    <scope>NUCLEOTIDE SEQUENCE [LARGE SCALE GENOMIC DNA]</scope>
    <source>
        <strain evidence="5">NIES 3700</strain>
    </source>
</reference>
<gene>
    <name evidence="4" type="ORF">TrLO_g7572</name>
</gene>
<keyword evidence="3" id="KW-1133">Transmembrane helix</keyword>
<dbReference type="Proteomes" id="UP001165122">
    <property type="component" value="Unassembled WGS sequence"/>
</dbReference>
<name>A0A9W7CKI1_9STRA</name>
<evidence type="ECO:0000256" key="2">
    <source>
        <dbReference type="SAM" id="MobiDB-lite"/>
    </source>
</evidence>
<dbReference type="Gene3D" id="1.20.58.390">
    <property type="entry name" value="Neurotransmitter-gated ion-channel transmembrane domain"/>
    <property type="match status" value="1"/>
</dbReference>
<feature type="transmembrane region" description="Helical" evidence="3">
    <location>
        <begin position="703"/>
        <end position="723"/>
    </location>
</feature>
<protein>
    <submittedName>
        <fullName evidence="4">Uncharacterized protein</fullName>
    </submittedName>
</protein>
<feature type="compositionally biased region" description="Polar residues" evidence="2">
    <location>
        <begin position="32"/>
        <end position="43"/>
    </location>
</feature>
<evidence type="ECO:0000313" key="5">
    <source>
        <dbReference type="Proteomes" id="UP001165122"/>
    </source>
</evidence>
<dbReference type="Gene3D" id="2.70.170.10">
    <property type="entry name" value="Neurotransmitter-gated ion-channel ligand-binding domain"/>
    <property type="match status" value="1"/>
</dbReference>
<organism evidence="4 5">
    <name type="scientific">Triparma laevis f. longispina</name>
    <dbReference type="NCBI Taxonomy" id="1714387"/>
    <lineage>
        <taxon>Eukaryota</taxon>
        <taxon>Sar</taxon>
        <taxon>Stramenopiles</taxon>
        <taxon>Ochrophyta</taxon>
        <taxon>Bolidophyceae</taxon>
        <taxon>Parmales</taxon>
        <taxon>Triparmaceae</taxon>
        <taxon>Triparma</taxon>
    </lineage>
</organism>
<feature type="transmembrane region" description="Helical" evidence="3">
    <location>
        <begin position="657"/>
        <end position="683"/>
    </location>
</feature>
<dbReference type="InterPro" id="IPR038050">
    <property type="entry name" value="Neuro_actylchol_rec"/>
</dbReference>
<evidence type="ECO:0000256" key="1">
    <source>
        <dbReference type="ARBA" id="ARBA00004141"/>
    </source>
</evidence>
<evidence type="ECO:0000256" key="3">
    <source>
        <dbReference type="SAM" id="Phobius"/>
    </source>
</evidence>
<dbReference type="AlphaFoldDB" id="A0A9W7CKI1"/>
<keyword evidence="3" id="KW-0472">Membrane</keyword>
<sequence>MPPKPKNRQGQQQGLRGKTDESGMDMGKIKTNPLTKAKSTSVGLGTGGEEPTNIQVNVVSGSFHTSAFQSEIGIRPKSTSSKRQTFARGQSSLSYKGPVVEGAEPDLELGEVKKYVCYCKAHKSKPKDYECVNEEYIQSLVKERQDKNPIDIVHAHYNQDPKCDKKYKFIHEEETEATEETKEEKMQRLKATCQICDECETNRDMLKCPHLVHKIKEKEKRDRSMWRKLHRKEGSRSTSKEEEEKEFNDWKDSGPDIESYIIDYPSGSMKHNVQAYEQKKVKANEVEVHVKIMGISSLKLIDKQFKADIIVMYDWFDPEVLNIRRAGGSYKDEVEKADTKLYKPEFLILNTVSDGEEAGKPTDKAEHRITNYENGTAKMTARYISKELQLEDSEMGTWPYSITVLPIILSCRKSALKHPNMRLTNKQLEEDNAHGNFHRYAADYDKLVEFDFFREVLCDDHDKDVNSWLKELKMWMWVKHVLHNHEDEEVVKDQLSKMKKEDGSDMNIEEFFVTKDKKQNADQKMREIQNKKAKGGKSRFERQEEAFDEWLKTLRYREKVEKCFKKWCTELKKINVKKEQYTVKVLTYQDPGNLHWNVTYPYLILEALSLLSWGTKPDDQGEFFDGRISILLTLLLTMVAFKNIISEKIPALPYLTLLDKFIIGGFIQMLLQGVYFMLLVTAISGKSHLGDKSVLNFMDWDWIGNDYLVGLIFFALSFAKFWLTFKSGKLALLCQFRDFYPFTNGAPHKVRNIVLDAQFDNDSVVGKSWWNIIFLKYAGLHHGSFRHWIYKKIYKWLFKCWMPSSSLTSPWSCICSAVWGENIKDYDFAKIQNLDKREEKFQKLKEKGE</sequence>
<accession>A0A9W7CKI1</accession>
<feature type="region of interest" description="Disordered" evidence="2">
    <location>
        <begin position="223"/>
        <end position="250"/>
    </location>
</feature>